<feature type="transmembrane region" description="Helical" evidence="1">
    <location>
        <begin position="32"/>
        <end position="51"/>
    </location>
</feature>
<dbReference type="Proteomes" id="UP000309676">
    <property type="component" value="Unassembled WGS sequence"/>
</dbReference>
<evidence type="ECO:0008006" key="4">
    <source>
        <dbReference type="Google" id="ProtNLM"/>
    </source>
</evidence>
<name>A0A5R9FXQ4_9BACL</name>
<keyword evidence="1" id="KW-0812">Transmembrane</keyword>
<feature type="transmembrane region" description="Helical" evidence="1">
    <location>
        <begin position="5"/>
        <end position="26"/>
    </location>
</feature>
<feature type="transmembrane region" description="Helical" evidence="1">
    <location>
        <begin position="211"/>
        <end position="233"/>
    </location>
</feature>
<comment type="caution">
    <text evidence="2">The sequence shown here is derived from an EMBL/GenBank/DDBJ whole genome shotgun (WGS) entry which is preliminary data.</text>
</comment>
<dbReference type="RefSeq" id="WP_138197755.1">
    <property type="nucleotide sequence ID" value="NZ_VCIW01000028.1"/>
</dbReference>
<proteinExistence type="predicted"/>
<evidence type="ECO:0000313" key="2">
    <source>
        <dbReference type="EMBL" id="TLS48807.1"/>
    </source>
</evidence>
<sequence length="357" mass="40613">MNRYFYYPILVCMLINTIIYVPELLIKSRFEGAITAMLIAIPLGSFLAYLFSRGMNRFPGLGISEIFEQHMPKFIRLPIIVFLGLLWFAAGSIALVAISLIAIRFINPDVSVTVLLFVFITVGCWAATRSSLAILYILEIGLLMSTPIIALIWFKAFQNEMFDWNAVFAMSDYVFGLPSWSTFFTATDLFTGYISLVVFNRFIKAGKKITHLWILPVAGTIVFFTIFFIPIGIHGTQAVDHYVNVWVSTADSLRLKYGFIERVGFLYSYVYIGLSLLFIATSWHVGTELMRSVFRKQSDLLKWVIAGTIGVGTFLYGIYSNEKQLIHFAQQWFGILFVVELLLVALVVFLSRRNRHA</sequence>
<dbReference type="EMBL" id="VCIW01000028">
    <property type="protein sequence ID" value="TLS48807.1"/>
    <property type="molecule type" value="Genomic_DNA"/>
</dbReference>
<feature type="transmembrane region" description="Helical" evidence="1">
    <location>
        <begin position="110"/>
        <end position="127"/>
    </location>
</feature>
<feature type="transmembrane region" description="Helical" evidence="1">
    <location>
        <begin position="79"/>
        <end position="104"/>
    </location>
</feature>
<reference evidence="2 3" key="1">
    <citation type="submission" date="2019-05" db="EMBL/GenBank/DDBJ databases">
        <authorList>
            <person name="Narsing Rao M.P."/>
            <person name="Li W.J."/>
        </authorList>
    </citation>
    <scope>NUCLEOTIDE SEQUENCE [LARGE SCALE GENOMIC DNA]</scope>
    <source>
        <strain evidence="2 3">SYSU_K30003</strain>
    </source>
</reference>
<feature type="transmembrane region" description="Helical" evidence="1">
    <location>
        <begin position="134"/>
        <end position="154"/>
    </location>
</feature>
<dbReference type="OrthoDB" id="2930450at2"/>
<dbReference type="AlphaFoldDB" id="A0A5R9FXQ4"/>
<protein>
    <recommendedName>
        <fullName evidence="4">GerAB/ArcD/ProY family transporter</fullName>
    </recommendedName>
</protein>
<evidence type="ECO:0000256" key="1">
    <source>
        <dbReference type="SAM" id="Phobius"/>
    </source>
</evidence>
<evidence type="ECO:0000313" key="3">
    <source>
        <dbReference type="Proteomes" id="UP000309676"/>
    </source>
</evidence>
<keyword evidence="3" id="KW-1185">Reference proteome</keyword>
<feature type="transmembrane region" description="Helical" evidence="1">
    <location>
        <begin position="331"/>
        <end position="350"/>
    </location>
</feature>
<gene>
    <name evidence="2" type="ORF">FE782_28525</name>
</gene>
<keyword evidence="1" id="KW-1133">Transmembrane helix</keyword>
<feature type="transmembrane region" description="Helical" evidence="1">
    <location>
        <begin position="263"/>
        <end position="280"/>
    </location>
</feature>
<keyword evidence="1" id="KW-0472">Membrane</keyword>
<feature type="transmembrane region" description="Helical" evidence="1">
    <location>
        <begin position="300"/>
        <end position="319"/>
    </location>
</feature>
<organism evidence="2 3">
    <name type="scientific">Paenibacillus antri</name>
    <dbReference type="NCBI Taxonomy" id="2582848"/>
    <lineage>
        <taxon>Bacteria</taxon>
        <taxon>Bacillati</taxon>
        <taxon>Bacillota</taxon>
        <taxon>Bacilli</taxon>
        <taxon>Bacillales</taxon>
        <taxon>Paenibacillaceae</taxon>
        <taxon>Paenibacillus</taxon>
    </lineage>
</organism>
<accession>A0A5R9FXQ4</accession>
<feature type="transmembrane region" description="Helical" evidence="1">
    <location>
        <begin position="174"/>
        <end position="199"/>
    </location>
</feature>